<comment type="caution">
    <text evidence="2">The sequence shown here is derived from an EMBL/GenBank/DDBJ whole genome shotgun (WGS) entry which is preliminary data.</text>
</comment>
<evidence type="ECO:0000256" key="1">
    <source>
        <dbReference type="SAM" id="Phobius"/>
    </source>
</evidence>
<keyword evidence="1" id="KW-1133">Transmembrane helix</keyword>
<gene>
    <name evidence="2" type="ORF">Ocin01_07617</name>
</gene>
<evidence type="ECO:0000313" key="2">
    <source>
        <dbReference type="EMBL" id="ODM99055.1"/>
    </source>
</evidence>
<dbReference type="EMBL" id="LJIJ01000302">
    <property type="protein sequence ID" value="ODM99055.1"/>
    <property type="molecule type" value="Genomic_DNA"/>
</dbReference>
<keyword evidence="1" id="KW-0812">Transmembrane</keyword>
<feature type="transmembrane region" description="Helical" evidence="1">
    <location>
        <begin position="354"/>
        <end position="376"/>
    </location>
</feature>
<evidence type="ECO:0000313" key="3">
    <source>
        <dbReference type="Proteomes" id="UP000094527"/>
    </source>
</evidence>
<feature type="transmembrane region" description="Helical" evidence="1">
    <location>
        <begin position="122"/>
        <end position="140"/>
    </location>
</feature>
<protein>
    <submittedName>
        <fullName evidence="2">Uncharacterized protein</fullName>
    </submittedName>
</protein>
<keyword evidence="3" id="KW-1185">Reference proteome</keyword>
<accession>A0A1D2N2C4</accession>
<organism evidence="2 3">
    <name type="scientific">Orchesella cincta</name>
    <name type="common">Springtail</name>
    <name type="synonym">Podura cincta</name>
    <dbReference type="NCBI Taxonomy" id="48709"/>
    <lineage>
        <taxon>Eukaryota</taxon>
        <taxon>Metazoa</taxon>
        <taxon>Ecdysozoa</taxon>
        <taxon>Arthropoda</taxon>
        <taxon>Hexapoda</taxon>
        <taxon>Collembola</taxon>
        <taxon>Entomobryomorpha</taxon>
        <taxon>Entomobryoidea</taxon>
        <taxon>Orchesellidae</taxon>
        <taxon>Orchesellinae</taxon>
        <taxon>Orchesella</taxon>
    </lineage>
</organism>
<reference evidence="2 3" key="1">
    <citation type="journal article" date="2016" name="Genome Biol. Evol.">
        <title>Gene Family Evolution Reflects Adaptation to Soil Environmental Stressors in the Genome of the Collembolan Orchesella cincta.</title>
        <authorList>
            <person name="Faddeeva-Vakhrusheva A."/>
            <person name="Derks M.F."/>
            <person name="Anvar S.Y."/>
            <person name="Agamennone V."/>
            <person name="Suring W."/>
            <person name="Smit S."/>
            <person name="van Straalen N.M."/>
            <person name="Roelofs D."/>
        </authorList>
    </citation>
    <scope>NUCLEOTIDE SEQUENCE [LARGE SCALE GENOMIC DNA]</scope>
    <source>
        <tissue evidence="2">Mixed pool</tissue>
    </source>
</reference>
<dbReference type="Proteomes" id="UP000094527">
    <property type="component" value="Unassembled WGS sequence"/>
</dbReference>
<feature type="non-terminal residue" evidence="2">
    <location>
        <position position="1"/>
    </location>
</feature>
<proteinExistence type="predicted"/>
<dbReference type="AlphaFoldDB" id="A0A1D2N2C4"/>
<feature type="transmembrane region" description="Helical" evidence="1">
    <location>
        <begin position="316"/>
        <end position="342"/>
    </location>
</feature>
<dbReference type="OrthoDB" id="6347385at2759"/>
<sequence>RLWQLLYKRASGSGRWVVGLGTSLSGCAPSFGPRVYERVATAATQKVFLHYYLNSRWGKEDLSNTLIFVLSKLIQTGEESLKLVENYLVKVVELQLLEALTPVLRVTTNGLILLAKLAYRQVSILIFAIATFSLLIYYNWVFQRLWNVVCLPETYKLHQDDYRELKDSCSEWMWVKDRRADKVDSSSTVNADGESCRRAFEHYSSLVSPISDKVLVERRIKKSVKSGSASASARYINSVSDLYATDEIDALLDEIRDLEPVNMTCDSRTSVHSWDSHALYHNNTVASAVSLCCLCYAGTAKYGLFMLPYVGRIRLMLFIILFSCLVTALLLFLDISLLYHAFPVHYHKWVSLVYFMNTLAPLCSSCITTFILYLSVEPIVSLRS</sequence>
<name>A0A1D2N2C4_ORCCI</name>
<keyword evidence="1" id="KW-0472">Membrane</keyword>
<feature type="non-terminal residue" evidence="2">
    <location>
        <position position="384"/>
    </location>
</feature>